<dbReference type="ExpressionAtlas" id="B3WFY3">
    <property type="expression patterns" value="baseline and differential"/>
</dbReference>
<dbReference type="RefSeq" id="NP_001129796.1">
    <property type="nucleotide sequence ID" value="NM_001136324.2"/>
</dbReference>
<dbReference type="Proteomes" id="UP000001940">
    <property type="component" value="Chromosome I"/>
</dbReference>
<sequence>MVVGGADRGVISYFCGHVYHKICLTGRFNAGCVACRVRARRATRAGSSATSSPVASPIMSPRHQKI</sequence>
<dbReference type="PeptideAtlas" id="B3WFY3"/>
<gene>
    <name evidence="2" type="ORF">CELE_W09G3.6</name>
    <name evidence="2 4" type="ORF">W09G3.6</name>
</gene>
<dbReference type="AGR" id="WB:WBGene00012369"/>
<organism evidence="2 3">
    <name type="scientific">Caenorhabditis elegans</name>
    <dbReference type="NCBI Taxonomy" id="6239"/>
    <lineage>
        <taxon>Eukaryota</taxon>
        <taxon>Metazoa</taxon>
        <taxon>Ecdysozoa</taxon>
        <taxon>Nematoda</taxon>
        <taxon>Chromadorea</taxon>
        <taxon>Rhabditida</taxon>
        <taxon>Rhabditina</taxon>
        <taxon>Rhabditomorpha</taxon>
        <taxon>Rhabditoidea</taxon>
        <taxon>Rhabditidae</taxon>
        <taxon>Peloderinae</taxon>
        <taxon>Caenorhabditis</taxon>
    </lineage>
</organism>
<protein>
    <submittedName>
        <fullName evidence="2">RING-type domain-containing protein</fullName>
    </submittedName>
</protein>
<dbReference type="CTD" id="173249"/>
<dbReference type="SUPFAM" id="SSF57850">
    <property type="entry name" value="RING/U-box"/>
    <property type="match status" value="1"/>
</dbReference>
<dbReference type="WormBase" id="W09G3.6b">
    <property type="protein sequence ID" value="CE42763"/>
    <property type="gene ID" value="WBGene00012369"/>
</dbReference>
<evidence type="ECO:0000313" key="3">
    <source>
        <dbReference type="Proteomes" id="UP000001940"/>
    </source>
</evidence>
<dbReference type="GeneID" id="173249"/>
<evidence type="ECO:0000256" key="1">
    <source>
        <dbReference type="SAM" id="MobiDB-lite"/>
    </source>
</evidence>
<name>B3WFY3_CAEEL</name>
<evidence type="ECO:0000313" key="2">
    <source>
        <dbReference type="EMBL" id="CAQ76499.1"/>
    </source>
</evidence>
<proteinExistence type="predicted"/>
<evidence type="ECO:0000313" key="4">
    <source>
        <dbReference type="WormBase" id="W09G3.6b"/>
    </source>
</evidence>
<dbReference type="AlphaFoldDB" id="B3WFY3"/>
<feature type="region of interest" description="Disordered" evidence="1">
    <location>
        <begin position="42"/>
        <end position="66"/>
    </location>
</feature>
<dbReference type="HOGENOM" id="CLU_004856_0_0_1"/>
<dbReference type="EMBL" id="BX284601">
    <property type="protein sequence ID" value="CAQ76499.1"/>
    <property type="molecule type" value="Genomic_DNA"/>
</dbReference>
<dbReference type="Bgee" id="WBGene00012369">
    <property type="expression patterns" value="Expressed in adult organism and 4 other cell types or tissues"/>
</dbReference>
<dbReference type="OrthoDB" id="19493at2759"/>
<keyword evidence="3" id="KW-1185">Reference proteome</keyword>
<reference evidence="2 3" key="1">
    <citation type="journal article" date="1998" name="Science">
        <title>Genome sequence of the nematode C. elegans: a platform for investigating biology.</title>
        <authorList>
            <consortium name="The C. elegans sequencing consortium"/>
            <person name="Sulson J.E."/>
            <person name="Waterston R."/>
        </authorList>
    </citation>
    <scope>NUCLEOTIDE SEQUENCE [LARGE SCALE GENOMIC DNA]</scope>
    <source>
        <strain evidence="2 3">Bristol N2</strain>
    </source>
</reference>
<dbReference type="KEGG" id="cel:CELE_W09G3.6"/>
<accession>B3WFY3</accession>